<keyword evidence="7" id="KW-1185">Reference proteome</keyword>
<evidence type="ECO:0000313" key="7">
    <source>
        <dbReference type="Proteomes" id="UP000812277"/>
    </source>
</evidence>
<evidence type="ECO:0000256" key="3">
    <source>
        <dbReference type="ARBA" id="ARBA00023163"/>
    </source>
</evidence>
<dbReference type="SMART" id="SM00347">
    <property type="entry name" value="HTH_MARR"/>
    <property type="match status" value="1"/>
</dbReference>
<dbReference type="PANTHER" id="PTHR42756:SF1">
    <property type="entry name" value="TRANSCRIPTIONAL REPRESSOR OF EMRAB OPERON"/>
    <property type="match status" value="1"/>
</dbReference>
<protein>
    <submittedName>
        <fullName evidence="6">MarR family transcriptional regulator</fullName>
    </submittedName>
</protein>
<name>A0ABS7D6I0_9BACL</name>
<reference evidence="6 7" key="1">
    <citation type="submission" date="2021-07" db="EMBL/GenBank/DDBJ databases">
        <title>Paenibacillus radiodurans sp. nov., isolated from the southeastern edge of Tengger Desert.</title>
        <authorList>
            <person name="Zhang G."/>
        </authorList>
    </citation>
    <scope>NUCLEOTIDE SEQUENCE [LARGE SCALE GENOMIC DNA]</scope>
    <source>
        <strain evidence="6 7">DT7-4</strain>
    </source>
</reference>
<feature type="domain" description="HTH marR-type" evidence="5">
    <location>
        <begin position="1"/>
        <end position="134"/>
    </location>
</feature>
<dbReference type="Gene3D" id="1.10.10.10">
    <property type="entry name" value="Winged helix-like DNA-binding domain superfamily/Winged helix DNA-binding domain"/>
    <property type="match status" value="1"/>
</dbReference>
<accession>A0ABS7D6I0</accession>
<dbReference type="RefSeq" id="WP_219872384.1">
    <property type="nucleotide sequence ID" value="NZ_JAHZIJ010000005.1"/>
</dbReference>
<dbReference type="InterPro" id="IPR036388">
    <property type="entry name" value="WH-like_DNA-bd_sf"/>
</dbReference>
<gene>
    <name evidence="6" type="ORF">K0T92_10370</name>
</gene>
<evidence type="ECO:0000256" key="4">
    <source>
        <dbReference type="SAM" id="MobiDB-lite"/>
    </source>
</evidence>
<evidence type="ECO:0000259" key="5">
    <source>
        <dbReference type="PROSITE" id="PS50995"/>
    </source>
</evidence>
<evidence type="ECO:0000313" key="6">
    <source>
        <dbReference type="EMBL" id="MBW7475152.1"/>
    </source>
</evidence>
<dbReference type="PRINTS" id="PR00598">
    <property type="entry name" value="HTHMARR"/>
</dbReference>
<feature type="region of interest" description="Disordered" evidence="4">
    <location>
        <begin position="136"/>
        <end position="158"/>
    </location>
</feature>
<keyword evidence="2" id="KW-0238">DNA-binding</keyword>
<dbReference type="EMBL" id="JAHZIJ010000005">
    <property type="protein sequence ID" value="MBW7475152.1"/>
    <property type="molecule type" value="Genomic_DNA"/>
</dbReference>
<comment type="caution">
    <text evidence="6">The sequence shown here is derived from an EMBL/GenBank/DDBJ whole genome shotgun (WGS) entry which is preliminary data.</text>
</comment>
<evidence type="ECO:0000256" key="2">
    <source>
        <dbReference type="ARBA" id="ARBA00023125"/>
    </source>
</evidence>
<dbReference type="Proteomes" id="UP000812277">
    <property type="component" value="Unassembled WGS sequence"/>
</dbReference>
<dbReference type="InterPro" id="IPR000835">
    <property type="entry name" value="HTH_MarR-typ"/>
</dbReference>
<dbReference type="InterPro" id="IPR036390">
    <property type="entry name" value="WH_DNA-bd_sf"/>
</dbReference>
<organism evidence="6 7">
    <name type="scientific">Paenibacillus oenotherae</name>
    <dbReference type="NCBI Taxonomy" id="1435645"/>
    <lineage>
        <taxon>Bacteria</taxon>
        <taxon>Bacillati</taxon>
        <taxon>Bacillota</taxon>
        <taxon>Bacilli</taxon>
        <taxon>Bacillales</taxon>
        <taxon>Paenibacillaceae</taxon>
        <taxon>Paenibacillus</taxon>
    </lineage>
</organism>
<dbReference type="SUPFAM" id="SSF46785">
    <property type="entry name" value="Winged helix' DNA-binding domain"/>
    <property type="match status" value="1"/>
</dbReference>
<evidence type="ECO:0000256" key="1">
    <source>
        <dbReference type="ARBA" id="ARBA00023015"/>
    </source>
</evidence>
<dbReference type="PANTHER" id="PTHR42756">
    <property type="entry name" value="TRANSCRIPTIONAL REGULATOR, MARR"/>
    <property type="match status" value="1"/>
</dbReference>
<keyword evidence="3" id="KW-0804">Transcription</keyword>
<keyword evidence="1" id="KW-0805">Transcription regulation</keyword>
<dbReference type="PROSITE" id="PS50995">
    <property type="entry name" value="HTH_MARR_2"/>
    <property type="match status" value="1"/>
</dbReference>
<sequence>MDQLIELLFKQGLRPLSVFPDATALEEQMSRSELSALMVLQFHGEMAMSELAGELGAPLSTATSIAKRLQKKGWIARKPSDTDQRSILVALTDEGKQLADKGKATLSDMFDRIQDALTPEEIAQFVQLMIKVGKALQQPPTGRPAGAEQKPRSIQIED</sequence>
<dbReference type="Pfam" id="PF01047">
    <property type="entry name" value="MarR"/>
    <property type="match status" value="1"/>
</dbReference>
<proteinExistence type="predicted"/>